<reference evidence="3 4" key="1">
    <citation type="submission" date="2022-01" db="EMBL/GenBank/DDBJ databases">
        <title>Nocardioides sp. nov., an actinomycete isolated from mining soil.</title>
        <authorList>
            <person name="Liu L."/>
        </authorList>
    </citation>
    <scope>NUCLEOTIDE SEQUENCE [LARGE SCALE GENOMIC DNA]</scope>
    <source>
        <strain evidence="3 4">KLBMP 9356</strain>
    </source>
</reference>
<feature type="domain" description="DUF1707" evidence="2">
    <location>
        <begin position="5"/>
        <end position="56"/>
    </location>
</feature>
<name>A0ABS9HHT0_9ACTN</name>
<evidence type="ECO:0000313" key="4">
    <source>
        <dbReference type="Proteomes" id="UP001201161"/>
    </source>
</evidence>
<keyword evidence="4" id="KW-1185">Reference proteome</keyword>
<feature type="transmembrane region" description="Helical" evidence="1">
    <location>
        <begin position="97"/>
        <end position="116"/>
    </location>
</feature>
<dbReference type="Proteomes" id="UP001201161">
    <property type="component" value="Unassembled WGS sequence"/>
</dbReference>
<gene>
    <name evidence="3" type="ORF">L2K70_19575</name>
</gene>
<keyword evidence="1" id="KW-0472">Membrane</keyword>
<accession>A0ABS9HHT0</accession>
<organism evidence="3 4">
    <name type="scientific">Nocardioides potassii</name>
    <dbReference type="NCBI Taxonomy" id="2911371"/>
    <lineage>
        <taxon>Bacteria</taxon>
        <taxon>Bacillati</taxon>
        <taxon>Actinomycetota</taxon>
        <taxon>Actinomycetes</taxon>
        <taxon>Propionibacteriales</taxon>
        <taxon>Nocardioidaceae</taxon>
        <taxon>Nocardioides</taxon>
    </lineage>
</organism>
<dbReference type="EMBL" id="JAKJHZ010000012">
    <property type="protein sequence ID" value="MCF6379819.1"/>
    <property type="molecule type" value="Genomic_DNA"/>
</dbReference>
<keyword evidence="1" id="KW-1133">Transmembrane helix</keyword>
<dbReference type="Pfam" id="PF08044">
    <property type="entry name" value="DUF1707"/>
    <property type="match status" value="1"/>
</dbReference>
<evidence type="ECO:0000259" key="2">
    <source>
        <dbReference type="Pfam" id="PF08044"/>
    </source>
</evidence>
<sequence length="276" mass="30355">MGGYRARDADRERYVDVIQTAYVDGQLGEADRELRVSRALVAETLDELDLLTRDLQNQPAPVVVQPPAPRVVVPEQVALPEPVPWPVPPRRRSETAFLGWVAAAIVVMAIAGLVMAPADEPESIYGGGTFSVDAGVPAADYELTDAGVRRFIRRYGAKFGTTEAYRVTFVSYRVVVHVPVEQARYEVWTWDGDWVREGRPLDVDGPTAMVDLGTLDVVRLFDNLRVARRELGVPDADVQRVEVLPESDGGGTVEIHVRNGRSDRAVLETTLQGDPA</sequence>
<dbReference type="InterPro" id="IPR012551">
    <property type="entry name" value="DUF1707_SHOCT-like"/>
</dbReference>
<evidence type="ECO:0000256" key="1">
    <source>
        <dbReference type="SAM" id="Phobius"/>
    </source>
</evidence>
<keyword evidence="1" id="KW-0812">Transmembrane</keyword>
<dbReference type="RefSeq" id="WP_236405016.1">
    <property type="nucleotide sequence ID" value="NZ_JAKJHZ010000012.1"/>
</dbReference>
<proteinExistence type="predicted"/>
<protein>
    <submittedName>
        <fullName evidence="3">DUF1707 domain-containing protein</fullName>
    </submittedName>
</protein>
<comment type="caution">
    <text evidence="3">The sequence shown here is derived from an EMBL/GenBank/DDBJ whole genome shotgun (WGS) entry which is preliminary data.</text>
</comment>
<evidence type="ECO:0000313" key="3">
    <source>
        <dbReference type="EMBL" id="MCF6379819.1"/>
    </source>
</evidence>